<dbReference type="Proteomes" id="UP001177003">
    <property type="component" value="Chromosome 0"/>
</dbReference>
<reference evidence="2" key="1">
    <citation type="submission" date="2023-04" db="EMBL/GenBank/DDBJ databases">
        <authorList>
            <person name="Vijverberg K."/>
            <person name="Xiong W."/>
            <person name="Schranz E."/>
        </authorList>
    </citation>
    <scope>NUCLEOTIDE SEQUENCE</scope>
</reference>
<feature type="region of interest" description="Disordered" evidence="1">
    <location>
        <begin position="100"/>
        <end position="121"/>
    </location>
</feature>
<sequence>MLKGSSFQRKARVENTLSLEGVMMTRFDKPIDLSSPNRRRITQSGVARGHSMLSSVSQALSESMNPKPSLESPPTTDLHECPVVIDPEFKNAEEKLAFSDVETPDPNISLSSTLGETPIIE</sequence>
<evidence type="ECO:0000256" key="1">
    <source>
        <dbReference type="SAM" id="MobiDB-lite"/>
    </source>
</evidence>
<feature type="compositionally biased region" description="Polar residues" evidence="1">
    <location>
        <begin position="106"/>
        <end position="115"/>
    </location>
</feature>
<feature type="compositionally biased region" description="Polar residues" evidence="1">
    <location>
        <begin position="56"/>
        <end position="66"/>
    </location>
</feature>
<organism evidence="2 3">
    <name type="scientific">Lactuca saligna</name>
    <name type="common">Willowleaf lettuce</name>
    <dbReference type="NCBI Taxonomy" id="75948"/>
    <lineage>
        <taxon>Eukaryota</taxon>
        <taxon>Viridiplantae</taxon>
        <taxon>Streptophyta</taxon>
        <taxon>Embryophyta</taxon>
        <taxon>Tracheophyta</taxon>
        <taxon>Spermatophyta</taxon>
        <taxon>Magnoliopsida</taxon>
        <taxon>eudicotyledons</taxon>
        <taxon>Gunneridae</taxon>
        <taxon>Pentapetalae</taxon>
        <taxon>asterids</taxon>
        <taxon>campanulids</taxon>
        <taxon>Asterales</taxon>
        <taxon>Asteraceae</taxon>
        <taxon>Cichorioideae</taxon>
        <taxon>Cichorieae</taxon>
        <taxon>Lactucinae</taxon>
        <taxon>Lactuca</taxon>
    </lineage>
</organism>
<name>A0AA35V254_LACSI</name>
<gene>
    <name evidence="2" type="ORF">LSALG_LOCUS1290</name>
</gene>
<protein>
    <submittedName>
        <fullName evidence="2">Uncharacterized protein</fullName>
    </submittedName>
</protein>
<feature type="region of interest" description="Disordered" evidence="1">
    <location>
        <begin position="56"/>
        <end position="79"/>
    </location>
</feature>
<dbReference type="EMBL" id="OX465086">
    <property type="protein sequence ID" value="CAI9260454.1"/>
    <property type="molecule type" value="Genomic_DNA"/>
</dbReference>
<proteinExistence type="predicted"/>
<evidence type="ECO:0000313" key="2">
    <source>
        <dbReference type="EMBL" id="CAI9260454.1"/>
    </source>
</evidence>
<evidence type="ECO:0000313" key="3">
    <source>
        <dbReference type="Proteomes" id="UP001177003"/>
    </source>
</evidence>
<keyword evidence="3" id="KW-1185">Reference proteome</keyword>
<dbReference type="AlphaFoldDB" id="A0AA35V254"/>
<accession>A0AA35V254</accession>